<evidence type="ECO:0000256" key="4">
    <source>
        <dbReference type="ARBA" id="ARBA00022679"/>
    </source>
</evidence>
<gene>
    <name evidence="12" type="ORF">MNB_SV-15-926</name>
</gene>
<dbReference type="AlphaFoldDB" id="A0A1W1EKG7"/>
<dbReference type="HAMAP" id="MF_00151">
    <property type="entry name" value="PPAT_bact"/>
    <property type="match status" value="1"/>
</dbReference>
<evidence type="ECO:0000256" key="6">
    <source>
        <dbReference type="ARBA" id="ARBA00022741"/>
    </source>
</evidence>
<evidence type="ECO:0000256" key="2">
    <source>
        <dbReference type="ARBA" id="ARBA00013868"/>
    </source>
</evidence>
<keyword evidence="5 12" id="KW-0548">Nucleotidyltransferase</keyword>
<evidence type="ECO:0000256" key="3">
    <source>
        <dbReference type="ARBA" id="ARBA00022490"/>
    </source>
</evidence>
<evidence type="ECO:0000256" key="8">
    <source>
        <dbReference type="ARBA" id="ARBA00022842"/>
    </source>
</evidence>
<feature type="domain" description="Cytidyltransferase-like" evidence="11">
    <location>
        <begin position="4"/>
        <end position="132"/>
    </location>
</feature>
<keyword evidence="4 12" id="KW-0808">Transferase</keyword>
<dbReference type="InterPro" id="IPR004821">
    <property type="entry name" value="Cyt_trans-like"/>
</dbReference>
<dbReference type="PANTHER" id="PTHR21342">
    <property type="entry name" value="PHOSPHOPANTETHEINE ADENYLYLTRANSFERASE"/>
    <property type="match status" value="1"/>
</dbReference>
<protein>
    <recommendedName>
        <fullName evidence="2">Phosphopantetheine adenylyltransferase</fullName>
        <ecNumber evidence="1">2.7.7.3</ecNumber>
    </recommendedName>
</protein>
<dbReference type="InterPro" id="IPR001980">
    <property type="entry name" value="PPAT"/>
</dbReference>
<keyword evidence="9" id="KW-0173">Coenzyme A biosynthesis</keyword>
<dbReference type="NCBIfam" id="TIGR01510">
    <property type="entry name" value="coaD_prev_kdtB"/>
    <property type="match status" value="1"/>
</dbReference>
<dbReference type="GO" id="GO:0015937">
    <property type="term" value="P:coenzyme A biosynthetic process"/>
    <property type="evidence" value="ECO:0007669"/>
    <property type="project" value="UniProtKB-KW"/>
</dbReference>
<dbReference type="Pfam" id="PF01467">
    <property type="entry name" value="CTP_transf_like"/>
    <property type="match status" value="1"/>
</dbReference>
<dbReference type="PANTHER" id="PTHR21342:SF1">
    <property type="entry name" value="PHOSPHOPANTETHEINE ADENYLYLTRANSFERASE"/>
    <property type="match status" value="1"/>
</dbReference>
<keyword evidence="8" id="KW-0460">Magnesium</keyword>
<comment type="catalytic activity">
    <reaction evidence="10">
        <text>(R)-4'-phosphopantetheine + ATP + H(+) = 3'-dephospho-CoA + diphosphate</text>
        <dbReference type="Rhea" id="RHEA:19801"/>
        <dbReference type="ChEBI" id="CHEBI:15378"/>
        <dbReference type="ChEBI" id="CHEBI:30616"/>
        <dbReference type="ChEBI" id="CHEBI:33019"/>
        <dbReference type="ChEBI" id="CHEBI:57328"/>
        <dbReference type="ChEBI" id="CHEBI:61723"/>
        <dbReference type="EC" id="2.7.7.3"/>
    </reaction>
</comment>
<dbReference type="Gene3D" id="3.40.50.620">
    <property type="entry name" value="HUPs"/>
    <property type="match status" value="1"/>
</dbReference>
<dbReference type="GO" id="GO:0004595">
    <property type="term" value="F:pantetheine-phosphate adenylyltransferase activity"/>
    <property type="evidence" value="ECO:0007669"/>
    <property type="project" value="UniProtKB-EC"/>
</dbReference>
<keyword evidence="3" id="KW-0963">Cytoplasm</keyword>
<dbReference type="GO" id="GO:0005524">
    <property type="term" value="F:ATP binding"/>
    <property type="evidence" value="ECO:0007669"/>
    <property type="project" value="UniProtKB-KW"/>
</dbReference>
<dbReference type="SUPFAM" id="SSF52374">
    <property type="entry name" value="Nucleotidylyl transferase"/>
    <property type="match status" value="1"/>
</dbReference>
<evidence type="ECO:0000256" key="5">
    <source>
        <dbReference type="ARBA" id="ARBA00022695"/>
    </source>
</evidence>
<evidence type="ECO:0000256" key="7">
    <source>
        <dbReference type="ARBA" id="ARBA00022840"/>
    </source>
</evidence>
<evidence type="ECO:0000256" key="9">
    <source>
        <dbReference type="ARBA" id="ARBA00022993"/>
    </source>
</evidence>
<dbReference type="EC" id="2.7.7.3" evidence="1"/>
<dbReference type="NCBIfam" id="TIGR00125">
    <property type="entry name" value="cyt_tran_rel"/>
    <property type="match status" value="1"/>
</dbReference>
<name>A0A1W1EKG7_9ZZZZ</name>
<dbReference type="CDD" id="cd02163">
    <property type="entry name" value="PPAT"/>
    <property type="match status" value="1"/>
</dbReference>
<sequence>MRAIYSGTFDPITKGHLDIIERASKIFDTIIIAVATSHSKKPIFDISKRREMIDVSTNHLKGIEVVEFNNLLVDFAKEIDAKVIIRGIRNMGDFEYEQSMDYANKSLDSSIETLYLMPTMKYSYISSSLVRTLLEFNGRVEHLVPQKVNKLLESYR</sequence>
<evidence type="ECO:0000256" key="1">
    <source>
        <dbReference type="ARBA" id="ARBA00012392"/>
    </source>
</evidence>
<keyword evidence="6" id="KW-0547">Nucleotide-binding</keyword>
<dbReference type="PRINTS" id="PR01020">
    <property type="entry name" value="LPSBIOSNTHSS"/>
</dbReference>
<evidence type="ECO:0000259" key="11">
    <source>
        <dbReference type="Pfam" id="PF01467"/>
    </source>
</evidence>
<accession>A0A1W1EKG7</accession>
<reference evidence="12" key="1">
    <citation type="submission" date="2016-10" db="EMBL/GenBank/DDBJ databases">
        <authorList>
            <person name="de Groot N.N."/>
        </authorList>
    </citation>
    <scope>NUCLEOTIDE SEQUENCE</scope>
</reference>
<dbReference type="InterPro" id="IPR014729">
    <property type="entry name" value="Rossmann-like_a/b/a_fold"/>
</dbReference>
<keyword evidence="7" id="KW-0067">ATP-binding</keyword>
<organism evidence="12">
    <name type="scientific">hydrothermal vent metagenome</name>
    <dbReference type="NCBI Taxonomy" id="652676"/>
    <lineage>
        <taxon>unclassified sequences</taxon>
        <taxon>metagenomes</taxon>
        <taxon>ecological metagenomes</taxon>
    </lineage>
</organism>
<proteinExistence type="inferred from homology"/>
<evidence type="ECO:0000256" key="10">
    <source>
        <dbReference type="ARBA" id="ARBA00029346"/>
    </source>
</evidence>
<dbReference type="EMBL" id="FRYL01000038">
    <property type="protein sequence ID" value="SHO81360.1"/>
    <property type="molecule type" value="Genomic_DNA"/>
</dbReference>
<evidence type="ECO:0000313" key="12">
    <source>
        <dbReference type="EMBL" id="SHO81360.1"/>
    </source>
</evidence>